<dbReference type="EC" id="3.1.1.47" evidence="4"/>
<feature type="region of interest" description="Disordered" evidence="6">
    <location>
        <begin position="334"/>
        <end position="362"/>
    </location>
</feature>
<accession>A0A2S5B3E7</accession>
<keyword evidence="2 4" id="KW-0442">Lipid degradation</keyword>
<keyword evidence="3 4" id="KW-0443">Lipid metabolism</keyword>
<evidence type="ECO:0000256" key="2">
    <source>
        <dbReference type="ARBA" id="ARBA00022963"/>
    </source>
</evidence>
<dbReference type="Gene3D" id="3.40.50.1820">
    <property type="entry name" value="alpha/beta hydrolase"/>
    <property type="match status" value="1"/>
</dbReference>
<evidence type="ECO:0000313" key="7">
    <source>
        <dbReference type="EMBL" id="POY71297.1"/>
    </source>
</evidence>
<name>A0A2S5B3E7_9BASI</name>
<evidence type="ECO:0000256" key="5">
    <source>
        <dbReference type="PIRSR" id="PIRSR018169-1"/>
    </source>
</evidence>
<dbReference type="Pfam" id="PF03403">
    <property type="entry name" value="PAF-AH_p_II"/>
    <property type="match status" value="2"/>
</dbReference>
<dbReference type="Proteomes" id="UP000237144">
    <property type="component" value="Unassembled WGS sequence"/>
</dbReference>
<dbReference type="InterPro" id="IPR029058">
    <property type="entry name" value="AB_hydrolase_fold"/>
</dbReference>
<organism evidence="7 8">
    <name type="scientific">Rhodotorula taiwanensis</name>
    <dbReference type="NCBI Taxonomy" id="741276"/>
    <lineage>
        <taxon>Eukaryota</taxon>
        <taxon>Fungi</taxon>
        <taxon>Dikarya</taxon>
        <taxon>Basidiomycota</taxon>
        <taxon>Pucciniomycotina</taxon>
        <taxon>Microbotryomycetes</taxon>
        <taxon>Sporidiobolales</taxon>
        <taxon>Sporidiobolaceae</taxon>
        <taxon>Rhodotorula</taxon>
    </lineage>
</organism>
<dbReference type="PANTHER" id="PTHR10272">
    <property type="entry name" value="PLATELET-ACTIVATING FACTOR ACETYLHYDROLASE"/>
    <property type="match status" value="1"/>
</dbReference>
<feature type="compositionally biased region" description="Polar residues" evidence="6">
    <location>
        <begin position="335"/>
        <end position="344"/>
    </location>
</feature>
<keyword evidence="1 4" id="KW-0378">Hydrolase</keyword>
<evidence type="ECO:0000256" key="6">
    <source>
        <dbReference type="SAM" id="MobiDB-lite"/>
    </source>
</evidence>
<dbReference type="PIRSF" id="PIRSF018169">
    <property type="entry name" value="PAF_acetylhydrolase"/>
    <property type="match status" value="1"/>
</dbReference>
<evidence type="ECO:0000256" key="4">
    <source>
        <dbReference type="PIRNR" id="PIRNR018169"/>
    </source>
</evidence>
<proteinExistence type="inferred from homology"/>
<keyword evidence="8" id="KW-1185">Reference proteome</keyword>
<protein>
    <recommendedName>
        <fullName evidence="4">Putative phospholipase</fullName>
        <ecNumber evidence="4">3.1.1.47</ecNumber>
    </recommendedName>
</protein>
<dbReference type="InterPro" id="IPR016715">
    <property type="entry name" value="PAF_acetylhydro_eukaryote"/>
</dbReference>
<dbReference type="OrthoDB" id="2363873at2759"/>
<gene>
    <name evidence="7" type="ORF">BMF94_5609</name>
</gene>
<sequence>MGLLVKSLPPYTGPYAVSTVDLELPVDSPRSFGDAKLKSTGKPALQLDTVLVTLYYPADASRPGSGERQPWFERPLGQTAAGYARFAGQRPWLMKVFVYLFAANVRLPVEADRPIASTSAAAATAAGPPRTGSQETVVAEDHAPGAANGTFPVVVFSHGLNGTRTTYSQWAGEIASRGFVVAAIEHRDGSGPISTIRGDDGKQERVVDYIRPEDLTWPAGKEPLTSLEFRSVQLEMRLAEVKETLRALERLNEGEGASVAKSNRRRSKKSIGDQGLADWAGRLDLQEQVVMAGHSFGGATTFQVLRAGATSFPFKRGIALDPWADPIPPAPSLADTLSDSSFSPTDYKPDPTTSPSASKDSPPSLDIVTPLLVINSETFTLWKEHYKLVRGIVDAVKDKAPRWLMSMVGSIHTSFSDLPLLAPFIAKRTGARVDPQLATAEIVEACDEFLRSTYDGRILGQRVKEGDEVGARPGEGEKDETGRKRVMGGVPGEMRMHVRL</sequence>
<evidence type="ECO:0000256" key="1">
    <source>
        <dbReference type="ARBA" id="ARBA00022801"/>
    </source>
</evidence>
<evidence type="ECO:0000256" key="3">
    <source>
        <dbReference type="ARBA" id="ARBA00023098"/>
    </source>
</evidence>
<dbReference type="AlphaFoldDB" id="A0A2S5B3E7"/>
<feature type="compositionally biased region" description="Polar residues" evidence="6">
    <location>
        <begin position="351"/>
        <end position="361"/>
    </location>
</feature>
<feature type="active site" description="Charge relay system" evidence="5">
    <location>
        <position position="412"/>
    </location>
</feature>
<dbReference type="PANTHER" id="PTHR10272:SF11">
    <property type="entry name" value="PHOSPHOLIPASE-RELATED"/>
    <property type="match status" value="1"/>
</dbReference>
<feature type="active site" description="Charge relay system" evidence="5">
    <location>
        <position position="321"/>
    </location>
</feature>
<reference evidence="7 8" key="1">
    <citation type="journal article" date="2018" name="Front. Microbiol.">
        <title>Prospects for Fungal Bioremediation of Acidic Radioactive Waste Sites: Characterization and Genome Sequence of Rhodotorula taiwanensis MD1149.</title>
        <authorList>
            <person name="Tkavc R."/>
            <person name="Matrosova V.Y."/>
            <person name="Grichenko O.E."/>
            <person name="Gostincar C."/>
            <person name="Volpe R.P."/>
            <person name="Klimenkova P."/>
            <person name="Gaidamakova E.K."/>
            <person name="Zhou C.E."/>
            <person name="Stewart B.J."/>
            <person name="Lyman M.G."/>
            <person name="Malfatti S.A."/>
            <person name="Rubinfeld B."/>
            <person name="Courtot M."/>
            <person name="Singh J."/>
            <person name="Dalgard C.L."/>
            <person name="Hamilton T."/>
            <person name="Frey K.G."/>
            <person name="Gunde-Cimerman N."/>
            <person name="Dugan L."/>
            <person name="Daly M.J."/>
        </authorList>
    </citation>
    <scope>NUCLEOTIDE SEQUENCE [LARGE SCALE GENOMIC DNA]</scope>
    <source>
        <strain evidence="7 8">MD1149</strain>
    </source>
</reference>
<comment type="catalytic activity">
    <reaction evidence="4">
        <text>a 1-O-alkyl-2-acetyl-sn-glycero-3-phosphocholine + H2O = a 1-O-alkyl-sn-glycero-3-phosphocholine + acetate + H(+)</text>
        <dbReference type="Rhea" id="RHEA:17777"/>
        <dbReference type="ChEBI" id="CHEBI:15377"/>
        <dbReference type="ChEBI" id="CHEBI:15378"/>
        <dbReference type="ChEBI" id="CHEBI:30089"/>
        <dbReference type="ChEBI" id="CHEBI:30909"/>
        <dbReference type="ChEBI" id="CHEBI:36707"/>
        <dbReference type="EC" id="3.1.1.47"/>
    </reaction>
</comment>
<dbReference type="EMBL" id="PJQD01000085">
    <property type="protein sequence ID" value="POY71297.1"/>
    <property type="molecule type" value="Genomic_DNA"/>
</dbReference>
<dbReference type="GO" id="GO:0003847">
    <property type="term" value="F:1-alkyl-2-acetylglycerophosphocholine esterase activity"/>
    <property type="evidence" value="ECO:0007669"/>
    <property type="project" value="UniProtKB-UniRule"/>
</dbReference>
<comment type="caution">
    <text evidence="7">The sequence shown here is derived from an EMBL/GenBank/DDBJ whole genome shotgun (WGS) entry which is preliminary data.</text>
</comment>
<feature type="active site" description="Nucleophile" evidence="5">
    <location>
        <position position="295"/>
    </location>
</feature>
<evidence type="ECO:0000313" key="8">
    <source>
        <dbReference type="Proteomes" id="UP000237144"/>
    </source>
</evidence>
<dbReference type="STRING" id="741276.A0A2S5B3E7"/>
<dbReference type="GO" id="GO:0016042">
    <property type="term" value="P:lipid catabolic process"/>
    <property type="evidence" value="ECO:0007669"/>
    <property type="project" value="UniProtKB-KW"/>
</dbReference>
<dbReference type="SUPFAM" id="SSF53474">
    <property type="entry name" value="alpha/beta-Hydrolases"/>
    <property type="match status" value="1"/>
</dbReference>
<comment type="similarity">
    <text evidence="4">Belongs to the serine esterase family.</text>
</comment>